<reference evidence="1" key="1">
    <citation type="journal article" date="2015" name="Nature">
        <title>Complex archaea that bridge the gap between prokaryotes and eukaryotes.</title>
        <authorList>
            <person name="Spang A."/>
            <person name="Saw J.H."/>
            <person name="Jorgensen S.L."/>
            <person name="Zaremba-Niedzwiedzka K."/>
            <person name="Martijn J."/>
            <person name="Lind A.E."/>
            <person name="van Eijk R."/>
            <person name="Schleper C."/>
            <person name="Guy L."/>
            <person name="Ettema T.J."/>
        </authorList>
    </citation>
    <scope>NUCLEOTIDE SEQUENCE</scope>
</reference>
<sequence>RRAAAWADEAGVDSSELRIAYARWVLRDLACGRELPEELRQAAGAAIVAGDEDLARQLVKGPK</sequence>
<dbReference type="AlphaFoldDB" id="A0A0F9KCB7"/>
<accession>A0A0F9KCB7</accession>
<protein>
    <submittedName>
        <fullName evidence="1">Uncharacterized protein</fullName>
    </submittedName>
</protein>
<evidence type="ECO:0000313" key="1">
    <source>
        <dbReference type="EMBL" id="KKM72276.1"/>
    </source>
</evidence>
<proteinExistence type="predicted"/>
<organism evidence="1">
    <name type="scientific">marine sediment metagenome</name>
    <dbReference type="NCBI Taxonomy" id="412755"/>
    <lineage>
        <taxon>unclassified sequences</taxon>
        <taxon>metagenomes</taxon>
        <taxon>ecological metagenomes</taxon>
    </lineage>
</organism>
<feature type="non-terminal residue" evidence="1">
    <location>
        <position position="1"/>
    </location>
</feature>
<comment type="caution">
    <text evidence="1">The sequence shown here is derived from an EMBL/GenBank/DDBJ whole genome shotgun (WGS) entry which is preliminary data.</text>
</comment>
<dbReference type="EMBL" id="LAZR01009501">
    <property type="protein sequence ID" value="KKM72276.1"/>
    <property type="molecule type" value="Genomic_DNA"/>
</dbReference>
<gene>
    <name evidence="1" type="ORF">LCGC14_1422240</name>
</gene>
<name>A0A0F9KCB7_9ZZZZ</name>